<dbReference type="Proteomes" id="UP000229056">
    <property type="component" value="Unassembled WGS sequence"/>
</dbReference>
<keyword evidence="4 12" id="KW-0812">Transmembrane</keyword>
<dbReference type="PANTHER" id="PTHR33445">
    <property type="entry name" value="ATP SYNTHASE SUBUNIT B', CHLOROPLASTIC"/>
    <property type="match status" value="1"/>
</dbReference>
<evidence type="ECO:0000256" key="12">
    <source>
        <dbReference type="HAMAP-Rule" id="MF_01398"/>
    </source>
</evidence>
<evidence type="ECO:0000313" key="15">
    <source>
        <dbReference type="EMBL" id="PIS06444.1"/>
    </source>
</evidence>
<evidence type="ECO:0000256" key="8">
    <source>
        <dbReference type="ARBA" id="ARBA00023136"/>
    </source>
</evidence>
<comment type="subunit">
    <text evidence="12">F-type ATPases have 2 components, F(1) - the catalytic core - and F(0) - the membrane proton channel. F(1) has five subunits: alpha(3), beta(3), gamma(1), delta(1), epsilon(1). F(0) has three main subunits: a(1), b(2) and c(10-14). The alpha and beta chains form an alternating ring which encloses part of the gamma chain. F(1) is attached to F(0) by a central stalk formed by the gamma and epsilon chains, while a peripheral stalk is formed by the delta and b chains.</text>
</comment>
<dbReference type="GO" id="GO:0005886">
    <property type="term" value="C:plasma membrane"/>
    <property type="evidence" value="ECO:0007669"/>
    <property type="project" value="UniProtKB-SubCell"/>
</dbReference>
<dbReference type="GO" id="GO:0045259">
    <property type="term" value="C:proton-transporting ATP synthase complex"/>
    <property type="evidence" value="ECO:0007669"/>
    <property type="project" value="UniProtKB-KW"/>
</dbReference>
<organism evidence="15 16">
    <name type="scientific">Candidatus Buchananbacteria bacterium CG10_big_fil_rev_8_21_14_0_10_33_19</name>
    <dbReference type="NCBI Taxonomy" id="1974525"/>
    <lineage>
        <taxon>Bacteria</taxon>
        <taxon>Candidatus Buchananiibacteriota</taxon>
    </lineage>
</organism>
<feature type="transmembrane region" description="Helical" evidence="12">
    <location>
        <begin position="12"/>
        <end position="33"/>
    </location>
</feature>
<proteinExistence type="inferred from homology"/>
<comment type="subcellular location">
    <subcellularLocation>
        <location evidence="12">Cell membrane</location>
        <topology evidence="12">Single-pass membrane protein</topology>
    </subcellularLocation>
    <subcellularLocation>
        <location evidence="11">Endomembrane system</location>
        <topology evidence="11">Single-pass membrane protein</topology>
    </subcellularLocation>
</comment>
<evidence type="ECO:0000256" key="14">
    <source>
        <dbReference type="SAM" id="Coils"/>
    </source>
</evidence>
<comment type="similarity">
    <text evidence="1 12 13">Belongs to the ATPase B chain family.</text>
</comment>
<evidence type="ECO:0000256" key="6">
    <source>
        <dbReference type="ARBA" id="ARBA00022989"/>
    </source>
</evidence>
<keyword evidence="7 12" id="KW-0406">Ion transport</keyword>
<evidence type="ECO:0000256" key="5">
    <source>
        <dbReference type="ARBA" id="ARBA00022781"/>
    </source>
</evidence>
<keyword evidence="6 12" id="KW-1133">Transmembrane helix</keyword>
<dbReference type="InterPro" id="IPR002146">
    <property type="entry name" value="ATP_synth_b/b'su_bac/chlpt"/>
</dbReference>
<dbReference type="GO" id="GO:0012505">
    <property type="term" value="C:endomembrane system"/>
    <property type="evidence" value="ECO:0007669"/>
    <property type="project" value="UniProtKB-SubCell"/>
</dbReference>
<keyword evidence="2 12" id="KW-0813">Transport</keyword>
<dbReference type="GO" id="GO:0046933">
    <property type="term" value="F:proton-transporting ATP synthase activity, rotational mechanism"/>
    <property type="evidence" value="ECO:0007669"/>
    <property type="project" value="UniProtKB-UniRule"/>
</dbReference>
<comment type="function">
    <text evidence="10 12">F(1)F(0) ATP synthase produces ATP from ADP in the presence of a proton or sodium gradient. F-type ATPases consist of two structural domains, F(1) containing the extramembraneous catalytic core and F(0) containing the membrane proton channel, linked together by a central stalk and a peripheral stalk. During catalysis, ATP synthesis in the catalytic domain of F(1) is coupled via a rotary mechanism of the central stalk subunits to proton translocation.</text>
</comment>
<evidence type="ECO:0000256" key="3">
    <source>
        <dbReference type="ARBA" id="ARBA00022547"/>
    </source>
</evidence>
<evidence type="ECO:0000256" key="7">
    <source>
        <dbReference type="ARBA" id="ARBA00023065"/>
    </source>
</evidence>
<keyword evidence="9 12" id="KW-0066">ATP synthesis</keyword>
<keyword evidence="14" id="KW-0175">Coiled coil</keyword>
<comment type="function">
    <text evidence="12">Component of the F(0) channel, it forms part of the peripheral stalk, linking F(1) to F(0).</text>
</comment>
<evidence type="ECO:0000256" key="4">
    <source>
        <dbReference type="ARBA" id="ARBA00022692"/>
    </source>
</evidence>
<comment type="caution">
    <text evidence="15">The sequence shown here is derived from an EMBL/GenBank/DDBJ whole genome shotgun (WGS) entry which is preliminary data.</text>
</comment>
<accession>A0A2H0W556</accession>
<sequence>MENLAKIGIDFWGIVLYMINYGLILIVLSYFLYPKLRSFISERKATIKKNLEDAEILRKKLEDYTKKSELEKDKLIHEVNEQRALAKAELKEAKQELLVEMEEKRGKMLTEARAIIGEQKKLIVAEAEKDVISLIKSVMLDILSDGVPEEVIEKSIKKSWQSNKSKL</sequence>
<evidence type="ECO:0000256" key="10">
    <source>
        <dbReference type="ARBA" id="ARBA00025198"/>
    </source>
</evidence>
<keyword evidence="3 12" id="KW-0138">CF(0)</keyword>
<dbReference type="HAMAP" id="MF_01398">
    <property type="entry name" value="ATP_synth_b_bprime"/>
    <property type="match status" value="1"/>
</dbReference>
<protein>
    <recommendedName>
        <fullName evidence="12">ATP synthase subunit b</fullName>
    </recommendedName>
    <alternativeName>
        <fullName evidence="12">ATP synthase F(0) sector subunit b</fullName>
    </alternativeName>
    <alternativeName>
        <fullName evidence="12">ATPase subunit I</fullName>
    </alternativeName>
    <alternativeName>
        <fullName evidence="12">F-type ATPase subunit b</fullName>
        <shortName evidence="12">F-ATPase subunit b</shortName>
    </alternativeName>
</protein>
<keyword evidence="5 12" id="KW-0375">Hydrogen ion transport</keyword>
<gene>
    <name evidence="12" type="primary">atpF</name>
    <name evidence="15" type="ORF">COT80_00685</name>
</gene>
<dbReference type="PANTHER" id="PTHR33445:SF2">
    <property type="entry name" value="ATP SYNTHASE SUBUNIT B', CHLOROPLASTIC"/>
    <property type="match status" value="1"/>
</dbReference>
<evidence type="ECO:0000256" key="9">
    <source>
        <dbReference type="ARBA" id="ARBA00023310"/>
    </source>
</evidence>
<dbReference type="GO" id="GO:0046961">
    <property type="term" value="F:proton-transporting ATPase activity, rotational mechanism"/>
    <property type="evidence" value="ECO:0007669"/>
    <property type="project" value="TreeGrafter"/>
</dbReference>
<evidence type="ECO:0000256" key="11">
    <source>
        <dbReference type="ARBA" id="ARBA00037847"/>
    </source>
</evidence>
<evidence type="ECO:0000256" key="2">
    <source>
        <dbReference type="ARBA" id="ARBA00022448"/>
    </source>
</evidence>
<dbReference type="InterPro" id="IPR050059">
    <property type="entry name" value="ATP_synthase_B_chain"/>
</dbReference>
<evidence type="ECO:0000256" key="1">
    <source>
        <dbReference type="ARBA" id="ARBA00005513"/>
    </source>
</evidence>
<keyword evidence="12" id="KW-1003">Cell membrane</keyword>
<dbReference type="EMBL" id="PEZY01000004">
    <property type="protein sequence ID" value="PIS06444.1"/>
    <property type="molecule type" value="Genomic_DNA"/>
</dbReference>
<dbReference type="Pfam" id="PF00430">
    <property type="entry name" value="ATP-synt_B"/>
    <property type="match status" value="1"/>
</dbReference>
<keyword evidence="8 12" id="KW-0472">Membrane</keyword>
<feature type="coiled-coil region" evidence="14">
    <location>
        <begin position="44"/>
        <end position="107"/>
    </location>
</feature>
<dbReference type="CDD" id="cd06503">
    <property type="entry name" value="ATP-synt_Fo_b"/>
    <property type="match status" value="1"/>
</dbReference>
<evidence type="ECO:0000313" key="16">
    <source>
        <dbReference type="Proteomes" id="UP000229056"/>
    </source>
</evidence>
<name>A0A2H0W556_9BACT</name>
<dbReference type="AlphaFoldDB" id="A0A2H0W556"/>
<evidence type="ECO:0000256" key="13">
    <source>
        <dbReference type="RuleBase" id="RU003848"/>
    </source>
</evidence>
<reference evidence="16" key="1">
    <citation type="submission" date="2017-09" db="EMBL/GenBank/DDBJ databases">
        <title>Depth-based differentiation of microbial function through sediment-hosted aquifers and enrichment of novel symbionts in the deep terrestrial subsurface.</title>
        <authorList>
            <person name="Probst A.J."/>
            <person name="Ladd B."/>
            <person name="Jarett J.K."/>
            <person name="Geller-Mcgrath D.E."/>
            <person name="Sieber C.M.K."/>
            <person name="Emerson J.B."/>
            <person name="Anantharaman K."/>
            <person name="Thomas B.C."/>
            <person name="Malmstrom R."/>
            <person name="Stieglmeier M."/>
            <person name="Klingl A."/>
            <person name="Woyke T."/>
            <person name="Ryan C.M."/>
            <person name="Banfield J.F."/>
        </authorList>
    </citation>
    <scope>NUCLEOTIDE SEQUENCE [LARGE SCALE GENOMIC DNA]</scope>
</reference>